<gene>
    <name evidence="1" type="ORF">HWA77_20325</name>
</gene>
<accession>A0A850R6N9</accession>
<dbReference type="InterPro" id="IPR004590">
    <property type="entry name" value="ssDNA_annealing_RecT"/>
</dbReference>
<organism evidence="1 2">
    <name type="scientific">Photobacterium damselae subsp. damselae</name>
    <name type="common">Listonella damsela</name>
    <dbReference type="NCBI Taxonomy" id="85581"/>
    <lineage>
        <taxon>Bacteria</taxon>
        <taxon>Pseudomonadati</taxon>
        <taxon>Pseudomonadota</taxon>
        <taxon>Gammaproteobacteria</taxon>
        <taxon>Vibrionales</taxon>
        <taxon>Vibrionaceae</taxon>
        <taxon>Photobacterium</taxon>
    </lineage>
</organism>
<evidence type="ECO:0000313" key="1">
    <source>
        <dbReference type="EMBL" id="NVP02561.1"/>
    </source>
</evidence>
<dbReference type="EMBL" id="JABXOR010001304">
    <property type="protein sequence ID" value="NVP02561.1"/>
    <property type="molecule type" value="Genomic_DNA"/>
</dbReference>
<sequence length="240" mass="27357">QVLKPHLEAIEQAKEVFVRYNSQFAGLKGSELSFAEEALHARNIIQDSYNNTSTEKFALTSATIESVQRALYMAASVGLSLNPIKKHAYLVPRFNRNSGQLECHLEPSYRGLEFIAFRAGLLKKVHCVLVHAKDKFEWINESERPIHTYNPFAPDNERGLFVGGYCIADFTDGTRHVSFTTDKTIIQCQGVSQYDAIWNTWKDKMREKTIIRQAFNEWPIFDATLTRLSSYLVDCDRAAA</sequence>
<name>A0A850R6N9_PHODD</name>
<proteinExistence type="predicted"/>
<reference evidence="1 2" key="1">
    <citation type="submission" date="2020-06" db="EMBL/GenBank/DDBJ databases">
        <title>Photobacterium damselae subsp. damselae comparative genomics.</title>
        <authorList>
            <person name="Osorio C.R."/>
        </authorList>
    </citation>
    <scope>NUCLEOTIDE SEQUENCE [LARGE SCALE GENOMIC DNA]</scope>
    <source>
        <strain evidence="1 2">TW250/03</strain>
    </source>
</reference>
<comment type="caution">
    <text evidence="1">The sequence shown here is derived from an EMBL/GenBank/DDBJ whole genome shotgun (WGS) entry which is preliminary data.</text>
</comment>
<dbReference type="AlphaFoldDB" id="A0A850R6N9"/>
<dbReference type="GO" id="GO:0006259">
    <property type="term" value="P:DNA metabolic process"/>
    <property type="evidence" value="ECO:0007669"/>
    <property type="project" value="InterPro"/>
</dbReference>
<dbReference type="Pfam" id="PF03837">
    <property type="entry name" value="RecT"/>
    <property type="match status" value="1"/>
</dbReference>
<dbReference type="Proteomes" id="UP000533429">
    <property type="component" value="Unassembled WGS sequence"/>
</dbReference>
<protein>
    <submittedName>
        <fullName evidence="1">Recombinase RecT</fullName>
    </submittedName>
</protein>
<dbReference type="GO" id="GO:0003677">
    <property type="term" value="F:DNA binding"/>
    <property type="evidence" value="ECO:0007669"/>
    <property type="project" value="InterPro"/>
</dbReference>
<evidence type="ECO:0000313" key="2">
    <source>
        <dbReference type="Proteomes" id="UP000533429"/>
    </source>
</evidence>
<dbReference type="InterPro" id="IPR018330">
    <property type="entry name" value="RecT_fam"/>
</dbReference>
<feature type="non-terminal residue" evidence="1">
    <location>
        <position position="1"/>
    </location>
</feature>
<dbReference type="NCBIfam" id="TIGR00616">
    <property type="entry name" value="rect"/>
    <property type="match status" value="1"/>
</dbReference>